<dbReference type="InterPro" id="IPR016181">
    <property type="entry name" value="Acyl_CoA_acyltransferase"/>
</dbReference>
<dbReference type="Gene3D" id="3.40.630.30">
    <property type="match status" value="1"/>
</dbReference>
<comment type="caution">
    <text evidence="1">The sequence shown here is derived from an EMBL/GenBank/DDBJ whole genome shotgun (WGS) entry which is preliminary data.</text>
</comment>
<protein>
    <recommendedName>
        <fullName evidence="2">N-acetyltransferase domain-containing protein</fullName>
    </recommendedName>
</protein>
<dbReference type="EMBL" id="VSSQ01000204">
    <property type="protein sequence ID" value="MPL85359.1"/>
    <property type="molecule type" value="Genomic_DNA"/>
</dbReference>
<dbReference type="InterPro" id="IPR039968">
    <property type="entry name" value="BcerS-like"/>
</dbReference>
<sequence>MSVVIKEVRTKSELKKFIWFGINMYKECPYAAPPLMMDDLMNLSKGKNPALDFCDTAYFLAYRGKEIVGRIAGIIHPVANETWNHKNARFGWIDFIDDTEVSDALFDAVENWARLKGMEHLHGPLGFTDLDNEGALIEGYDKASTLATIYNYPYYIQHYERRGFVKEVDWNEYLITVPEVFPERYFRMAEIVKQKYNLYPVKLKSKKEVVTKYAKKIFDLLNESYKDLFGYTKLNEAQIFFYIKLYFSFFRLDTIVLVVNEKDDLVALGIAMPSFTKALQKAKGHLFPLGWWYMLQALKKNDIIDLYLMSVHPDYQNKGVNAIVFAEMMPNAAKNGYKFAETNPELESNTKMASQWDSFEYVNHKKRRAYIKKL</sequence>
<organism evidence="1">
    <name type="scientific">bioreactor metagenome</name>
    <dbReference type="NCBI Taxonomy" id="1076179"/>
    <lineage>
        <taxon>unclassified sequences</taxon>
        <taxon>metagenomes</taxon>
        <taxon>ecological metagenomes</taxon>
    </lineage>
</organism>
<dbReference type="PANTHER" id="PTHR41368">
    <property type="entry name" value="PROTEIN YGHO"/>
    <property type="match status" value="1"/>
</dbReference>
<proteinExistence type="predicted"/>
<name>A0A644V205_9ZZZZ</name>
<gene>
    <name evidence="1" type="ORF">SDC9_31327</name>
</gene>
<evidence type="ECO:0008006" key="2">
    <source>
        <dbReference type="Google" id="ProtNLM"/>
    </source>
</evidence>
<dbReference type="SUPFAM" id="SSF55729">
    <property type="entry name" value="Acyl-CoA N-acyltransferases (Nat)"/>
    <property type="match status" value="1"/>
</dbReference>
<dbReference type="AlphaFoldDB" id="A0A644V205"/>
<dbReference type="PANTHER" id="PTHR41368:SF1">
    <property type="entry name" value="PROTEIN YGHO"/>
    <property type="match status" value="1"/>
</dbReference>
<accession>A0A644V205</accession>
<evidence type="ECO:0000313" key="1">
    <source>
        <dbReference type="EMBL" id="MPL85359.1"/>
    </source>
</evidence>
<reference evidence="1" key="1">
    <citation type="submission" date="2019-08" db="EMBL/GenBank/DDBJ databases">
        <authorList>
            <person name="Kucharzyk K."/>
            <person name="Murdoch R.W."/>
            <person name="Higgins S."/>
            <person name="Loffler F."/>
        </authorList>
    </citation>
    <scope>NUCLEOTIDE SEQUENCE</scope>
</reference>